<dbReference type="Pfam" id="PF00488">
    <property type="entry name" value="MutS_V"/>
    <property type="match status" value="1"/>
</dbReference>
<feature type="compositionally biased region" description="Polar residues" evidence="5">
    <location>
        <begin position="1"/>
        <end position="19"/>
    </location>
</feature>
<dbReference type="AlphaFoldDB" id="A0A2N8U729"/>
<dbReference type="InterPro" id="IPR045076">
    <property type="entry name" value="MutS"/>
</dbReference>
<evidence type="ECO:0000256" key="2">
    <source>
        <dbReference type="ARBA" id="ARBA00022741"/>
    </source>
</evidence>
<reference evidence="8 9" key="1">
    <citation type="submission" date="2017-02" db="EMBL/GenBank/DDBJ databases">
        <authorList>
            <person name="Peterson S.W."/>
        </authorList>
    </citation>
    <scope>NUCLEOTIDE SEQUENCE [LARGE SCALE GENOMIC DNA]</scope>
    <source>
        <strain evidence="8 9">SRS1_H2-8</strain>
    </source>
</reference>
<dbReference type="Pfam" id="PF05192">
    <property type="entry name" value="MutS_III"/>
    <property type="match status" value="1"/>
</dbReference>
<evidence type="ECO:0000259" key="6">
    <source>
        <dbReference type="SMART" id="SM00533"/>
    </source>
</evidence>
<dbReference type="SUPFAM" id="SSF48334">
    <property type="entry name" value="DNA repair protein MutS, domain III"/>
    <property type="match status" value="1"/>
</dbReference>
<dbReference type="SUPFAM" id="SSF52540">
    <property type="entry name" value="P-loop containing nucleoside triphosphate hydrolases"/>
    <property type="match status" value="1"/>
</dbReference>
<evidence type="ECO:0000256" key="5">
    <source>
        <dbReference type="SAM" id="MobiDB-lite"/>
    </source>
</evidence>
<protein>
    <submittedName>
        <fullName evidence="8">Related to MutS protein homolog 5</fullName>
    </submittedName>
</protein>
<feature type="region of interest" description="Disordered" evidence="5">
    <location>
        <begin position="604"/>
        <end position="661"/>
    </location>
</feature>
<dbReference type="InterPro" id="IPR000432">
    <property type="entry name" value="DNA_mismatch_repair_MutS_C"/>
</dbReference>
<dbReference type="GO" id="GO:0006298">
    <property type="term" value="P:mismatch repair"/>
    <property type="evidence" value="ECO:0007669"/>
    <property type="project" value="InterPro"/>
</dbReference>
<dbReference type="GO" id="GO:0005634">
    <property type="term" value="C:nucleus"/>
    <property type="evidence" value="ECO:0007669"/>
    <property type="project" value="TreeGrafter"/>
</dbReference>
<evidence type="ECO:0000313" key="9">
    <source>
        <dbReference type="Proteomes" id="UP000239563"/>
    </source>
</evidence>
<keyword evidence="4" id="KW-0238">DNA-binding</keyword>
<dbReference type="GO" id="GO:0005524">
    <property type="term" value="F:ATP binding"/>
    <property type="evidence" value="ECO:0007669"/>
    <property type="project" value="UniProtKB-KW"/>
</dbReference>
<dbReference type="Proteomes" id="UP000239563">
    <property type="component" value="Chromosome I"/>
</dbReference>
<evidence type="ECO:0000313" key="8">
    <source>
        <dbReference type="EMBL" id="SJX60520.1"/>
    </source>
</evidence>
<dbReference type="Gene3D" id="1.10.1420.10">
    <property type="match status" value="2"/>
</dbReference>
<dbReference type="GO" id="GO:0140664">
    <property type="term" value="F:ATP-dependent DNA damage sensor activity"/>
    <property type="evidence" value="ECO:0007669"/>
    <property type="project" value="InterPro"/>
</dbReference>
<feature type="compositionally biased region" description="Basic and acidic residues" evidence="5">
    <location>
        <begin position="613"/>
        <end position="647"/>
    </location>
</feature>
<comment type="similarity">
    <text evidence="1">Belongs to the DNA mismatch repair MutS family.</text>
</comment>
<gene>
    <name evidence="8" type="ORF">SRS1_10153</name>
</gene>
<dbReference type="EMBL" id="LT795054">
    <property type="protein sequence ID" value="SJX60520.1"/>
    <property type="molecule type" value="Genomic_DNA"/>
</dbReference>
<evidence type="ECO:0000256" key="4">
    <source>
        <dbReference type="ARBA" id="ARBA00023125"/>
    </source>
</evidence>
<dbReference type="InterPro" id="IPR027417">
    <property type="entry name" value="P-loop_NTPase"/>
</dbReference>
<dbReference type="GO" id="GO:0030983">
    <property type="term" value="F:mismatched DNA binding"/>
    <property type="evidence" value="ECO:0007669"/>
    <property type="project" value="InterPro"/>
</dbReference>
<dbReference type="Gene3D" id="3.40.50.300">
    <property type="entry name" value="P-loop containing nucleotide triphosphate hydrolases"/>
    <property type="match status" value="1"/>
</dbReference>
<dbReference type="InterPro" id="IPR036187">
    <property type="entry name" value="DNA_mismatch_repair_MutS_sf"/>
</dbReference>
<feature type="domain" description="DNA mismatch repair protein MutS core" evidence="6">
    <location>
        <begin position="272"/>
        <end position="578"/>
    </location>
</feature>
<dbReference type="GO" id="GO:0051026">
    <property type="term" value="P:chiasma assembly"/>
    <property type="evidence" value="ECO:0007669"/>
    <property type="project" value="TreeGrafter"/>
</dbReference>
<evidence type="ECO:0000256" key="3">
    <source>
        <dbReference type="ARBA" id="ARBA00022840"/>
    </source>
</evidence>
<evidence type="ECO:0000256" key="1">
    <source>
        <dbReference type="ARBA" id="ARBA00006271"/>
    </source>
</evidence>
<sequence length="953" mass="104510">MSAASHSQALGTASGTNAAASHHRDNDEHSSIVQLAGPVSALAIEVLHGRIGCAVFLDEEQQLLLCEDLPCDFAFHDQAAASSARDTAAPPENVKVGSAAGHEARNVPANSDAWNGYVGSLLSQFDPELIVASSRCPEALLDILRDFAAQRRSVIDVRPATNFQLALGLSSIEEVTRFSQRDADREPPEYTSNDERSLSALVVLDAKVATSKSTLAISSVGPLLSSLRSRREIGRSLTLSSLCLDDHLFVDENTLKSLSIHSSDVHGFVHSKQDRQGFSILVSQPLLKRWIMLPLAKRAEILRRHEAIELFVRLDATSGMDRLRSQLKELCGVPQVCYRLNMGVGTASMWLNLMRTCNAIMNIRAELNSLDLTRSEMLNELKAQVVVDSLLELSDSIANTIDFEDSKSEGKVTVRAGVDTHLDELRELQTRLPVHLDRVAADLKGQPAFRPTTKQIGYLICVRGGEMIDMPADPSLEQQFVNDEFIYLKNGRMSELDHNLGDVASFIVDKEIEILDGLQSMLQQCSPVLLAAHAALCQIDCLVAFARVATMYDLKRPVLVDDQVIRLKGSRHALKALSIESFVPNDIDLQGGIGLAAEQIEQGAAAEDQVGSQRDRIEAQPRPESQAEPRPGSHAESRHGSQGEPRRASQRSAATDPRDTDTKYSVMVLTGANSSGKSCLLQQAALAVYMCQCGSFVPASHAELGVFDKILTRMRQDESVASEGSSFTRELGRLHRAMAMSTSKSLVILDEVGRECRSDDGAGLFIATIYDFLQRGPDCPIVLSATHHLRAIERHLPPTLPIQRAHMQSLLLPTLAEAYNSLTYLYRLRPGFAGTSHACHCARLCGVPDLVVERAERICRIGLRAWHDAEAVQDEMVVRRLLELELGNGGEEGERERMKERIWGEVDDEMAMGYLGWVLTGDGDEEEEEEEMPLAVVAGEEEGLVDGRGEDDE</sequence>
<organism evidence="8 9">
    <name type="scientific">Sporisorium reilianum f. sp. reilianum</name>
    <dbReference type="NCBI Taxonomy" id="72559"/>
    <lineage>
        <taxon>Eukaryota</taxon>
        <taxon>Fungi</taxon>
        <taxon>Dikarya</taxon>
        <taxon>Basidiomycota</taxon>
        <taxon>Ustilaginomycotina</taxon>
        <taxon>Ustilaginomycetes</taxon>
        <taxon>Ustilaginales</taxon>
        <taxon>Ustilaginaceae</taxon>
        <taxon>Sporisorium</taxon>
    </lineage>
</organism>
<feature type="domain" description="DNA mismatch repair proteins mutS family" evidence="7">
    <location>
        <begin position="664"/>
        <end position="860"/>
    </location>
</feature>
<dbReference type="InterPro" id="IPR007696">
    <property type="entry name" value="DNA_mismatch_repair_MutS_core"/>
</dbReference>
<dbReference type="SMART" id="SM00533">
    <property type="entry name" value="MUTSd"/>
    <property type="match status" value="1"/>
</dbReference>
<dbReference type="CDD" id="cd03281">
    <property type="entry name" value="ABC_MSH5_euk"/>
    <property type="match status" value="1"/>
</dbReference>
<keyword evidence="2" id="KW-0547">Nucleotide-binding</keyword>
<keyword evidence="3" id="KW-0067">ATP-binding</keyword>
<name>A0A2N8U729_9BASI</name>
<dbReference type="SMART" id="SM00534">
    <property type="entry name" value="MUTSac"/>
    <property type="match status" value="1"/>
</dbReference>
<evidence type="ECO:0000259" key="7">
    <source>
        <dbReference type="SMART" id="SM00534"/>
    </source>
</evidence>
<dbReference type="PANTHER" id="PTHR11361">
    <property type="entry name" value="DNA MISMATCH REPAIR PROTEIN MUTS FAMILY MEMBER"/>
    <property type="match status" value="1"/>
</dbReference>
<dbReference type="PANTHER" id="PTHR11361:SF20">
    <property type="entry name" value="MUTS PROTEIN HOMOLOG 5"/>
    <property type="match status" value="1"/>
</dbReference>
<accession>A0A2N8U729</accession>
<feature type="region of interest" description="Disordered" evidence="5">
    <location>
        <begin position="1"/>
        <end position="30"/>
    </location>
</feature>
<proteinExistence type="inferred from homology"/>